<dbReference type="InterPro" id="IPR017941">
    <property type="entry name" value="Rieske_2Fe-2S"/>
</dbReference>
<organism evidence="7 8">
    <name type="scientific">Ideonella margarita</name>
    <dbReference type="NCBI Taxonomy" id="2984191"/>
    <lineage>
        <taxon>Bacteria</taxon>
        <taxon>Pseudomonadati</taxon>
        <taxon>Pseudomonadota</taxon>
        <taxon>Betaproteobacteria</taxon>
        <taxon>Burkholderiales</taxon>
        <taxon>Sphaerotilaceae</taxon>
        <taxon>Ideonella</taxon>
    </lineage>
</organism>
<dbReference type="Gene3D" id="3.90.380.10">
    <property type="entry name" value="Naphthalene 1,2-dioxygenase Alpha Subunit, Chain A, domain 1"/>
    <property type="match status" value="1"/>
</dbReference>
<accession>A0ABU9C8S1</accession>
<keyword evidence="2" id="KW-0479">Metal-binding</keyword>
<dbReference type="Pfam" id="PF19112">
    <property type="entry name" value="VanA_C"/>
    <property type="match status" value="1"/>
</dbReference>
<evidence type="ECO:0000256" key="1">
    <source>
        <dbReference type="ARBA" id="ARBA00022714"/>
    </source>
</evidence>
<dbReference type="RefSeq" id="WP_341399937.1">
    <property type="nucleotide sequence ID" value="NZ_JBBUTI010000010.1"/>
</dbReference>
<keyword evidence="8" id="KW-1185">Reference proteome</keyword>
<dbReference type="PANTHER" id="PTHR21266:SF60">
    <property type="entry name" value="3-KETOSTEROID-9-ALPHA-MONOOXYGENASE, OXYGENASE COMPONENT"/>
    <property type="match status" value="1"/>
</dbReference>
<gene>
    <name evidence="7" type="ORF">AACH00_14810</name>
</gene>
<feature type="domain" description="Rieske" evidence="6">
    <location>
        <begin position="11"/>
        <end position="114"/>
    </location>
</feature>
<dbReference type="EC" id="1.14.13.-" evidence="7"/>
<proteinExistence type="predicted"/>
<evidence type="ECO:0000259" key="6">
    <source>
        <dbReference type="PROSITE" id="PS51296"/>
    </source>
</evidence>
<evidence type="ECO:0000256" key="3">
    <source>
        <dbReference type="ARBA" id="ARBA00023002"/>
    </source>
</evidence>
<dbReference type="EMBL" id="JBBUTI010000010">
    <property type="protein sequence ID" value="MEK8047630.1"/>
    <property type="molecule type" value="Genomic_DNA"/>
</dbReference>
<name>A0ABU9C8S1_9BURK</name>
<keyword evidence="3 7" id="KW-0560">Oxidoreductase</keyword>
<keyword evidence="5" id="KW-0411">Iron-sulfur</keyword>
<dbReference type="GO" id="GO:0051213">
    <property type="term" value="F:dioxygenase activity"/>
    <property type="evidence" value="ECO:0007669"/>
    <property type="project" value="UniProtKB-KW"/>
</dbReference>
<dbReference type="Proteomes" id="UP001379945">
    <property type="component" value="Unassembled WGS sequence"/>
</dbReference>
<dbReference type="PROSITE" id="PS51296">
    <property type="entry name" value="RIESKE"/>
    <property type="match status" value="1"/>
</dbReference>
<dbReference type="PANTHER" id="PTHR21266">
    <property type="entry name" value="IRON-SULFUR DOMAIN CONTAINING PROTEIN"/>
    <property type="match status" value="1"/>
</dbReference>
<evidence type="ECO:0000256" key="5">
    <source>
        <dbReference type="ARBA" id="ARBA00023014"/>
    </source>
</evidence>
<dbReference type="SUPFAM" id="SSF50022">
    <property type="entry name" value="ISP domain"/>
    <property type="match status" value="1"/>
</dbReference>
<evidence type="ECO:0000313" key="8">
    <source>
        <dbReference type="Proteomes" id="UP001379945"/>
    </source>
</evidence>
<dbReference type="CDD" id="cd03469">
    <property type="entry name" value="Rieske_RO_Alpha_N"/>
    <property type="match status" value="1"/>
</dbReference>
<sequence length="328" mass="35963">MPACAVAASFSHPVAAVEDLREQPLAVRLLSEDWVLWRDAHGTPHAAPDRCPHRGTRLSLGRVCQGELQCPYHGWRFAADGRCTQVPAVPGFVPPATHGLNTVALTPAHGLLWLRPDGGEPHLPAFPAEADHRLHKLNTVAYDVATSAPRIIENFLDMAHFSFVHEGWLGDAQHTEVPAYDVQVSAQHGVHATGCQAWQPQSNVAASGGAWVAYDYAVPAPGAAVLSKQPQGQQDWRESIALFICPVDEERSRVWFRLAVPPGAAADDELRAFQHTIFTQDQPVLESQQPRRLPLTDTVAREVHSSADRSSAAYRRYLRLISLQFGTC</sequence>
<keyword evidence="7" id="KW-0223">Dioxygenase</keyword>
<dbReference type="InterPro" id="IPR036922">
    <property type="entry name" value="Rieske_2Fe-2S_sf"/>
</dbReference>
<evidence type="ECO:0000256" key="2">
    <source>
        <dbReference type="ARBA" id="ARBA00022723"/>
    </source>
</evidence>
<keyword evidence="4" id="KW-0408">Iron</keyword>
<evidence type="ECO:0000313" key="7">
    <source>
        <dbReference type="EMBL" id="MEK8047630.1"/>
    </source>
</evidence>
<dbReference type="Gene3D" id="2.102.10.10">
    <property type="entry name" value="Rieske [2Fe-2S] iron-sulphur domain"/>
    <property type="match status" value="1"/>
</dbReference>
<keyword evidence="1" id="KW-0001">2Fe-2S</keyword>
<dbReference type="Pfam" id="PF00355">
    <property type="entry name" value="Rieske"/>
    <property type="match status" value="1"/>
</dbReference>
<comment type="caution">
    <text evidence="7">The sequence shown here is derived from an EMBL/GenBank/DDBJ whole genome shotgun (WGS) entry which is preliminary data.</text>
</comment>
<dbReference type="InterPro" id="IPR050584">
    <property type="entry name" value="Cholesterol_7-desaturase"/>
</dbReference>
<reference evidence="7 8" key="1">
    <citation type="submission" date="2024-04" db="EMBL/GenBank/DDBJ databases">
        <title>Novel species of the genus Ideonella isolated from streams.</title>
        <authorList>
            <person name="Lu H."/>
        </authorList>
    </citation>
    <scope>NUCLEOTIDE SEQUENCE [LARGE SCALE GENOMIC DNA]</scope>
    <source>
        <strain evidence="7 8">LYT19W</strain>
    </source>
</reference>
<dbReference type="InterPro" id="IPR044043">
    <property type="entry name" value="VanA_C_cat"/>
</dbReference>
<dbReference type="SUPFAM" id="SSF55961">
    <property type="entry name" value="Bet v1-like"/>
    <property type="match status" value="1"/>
</dbReference>
<protein>
    <submittedName>
        <fullName evidence="7">Aromatic ring-hydroxylating dioxygenase subunit alpha</fullName>
        <ecNumber evidence="7">1.14.13.-</ecNumber>
    </submittedName>
</protein>
<evidence type="ECO:0000256" key="4">
    <source>
        <dbReference type="ARBA" id="ARBA00023004"/>
    </source>
</evidence>